<organism evidence="5">
    <name type="scientific">Tuwongella immobilis</name>
    <dbReference type="NCBI Taxonomy" id="692036"/>
    <lineage>
        <taxon>Bacteria</taxon>
        <taxon>Pseudomonadati</taxon>
        <taxon>Planctomycetota</taxon>
        <taxon>Planctomycetia</taxon>
        <taxon>Gemmatales</taxon>
        <taxon>Gemmataceae</taxon>
        <taxon>Tuwongella</taxon>
    </lineage>
</organism>
<reference evidence="5" key="1">
    <citation type="submission" date="2019-04" db="EMBL/GenBank/DDBJ databases">
        <authorList>
            <consortium name="Science for Life Laboratories"/>
        </authorList>
    </citation>
    <scope>NUCLEOTIDE SEQUENCE</scope>
    <source>
        <strain evidence="5">MBLW1</strain>
    </source>
</reference>
<dbReference type="SMART" id="SM00830">
    <property type="entry name" value="CM_2"/>
    <property type="match status" value="1"/>
</dbReference>
<feature type="domain" description="Chorismate mutase" evidence="4">
    <location>
        <begin position="45"/>
        <end position="138"/>
    </location>
</feature>
<evidence type="ECO:0000259" key="4">
    <source>
        <dbReference type="PROSITE" id="PS51168"/>
    </source>
</evidence>
<evidence type="ECO:0000256" key="1">
    <source>
        <dbReference type="ARBA" id="ARBA00012404"/>
    </source>
</evidence>
<dbReference type="EC" id="5.4.99.5" evidence="1"/>
<dbReference type="Pfam" id="PF01817">
    <property type="entry name" value="CM_2"/>
    <property type="match status" value="1"/>
</dbReference>
<dbReference type="Gene3D" id="1.20.59.10">
    <property type="entry name" value="Chorismate mutase"/>
    <property type="match status" value="1"/>
</dbReference>
<dbReference type="InParanoid" id="A0A6C2YUZ2"/>
<dbReference type="EMBL" id="LR586016">
    <property type="protein sequence ID" value="VIP05430.1"/>
    <property type="molecule type" value="Genomic_DNA"/>
</dbReference>
<accession>A0A6C2YUZ2</accession>
<dbReference type="EMBL" id="LR593887">
    <property type="protein sequence ID" value="VTS08216.1"/>
    <property type="molecule type" value="Genomic_DNA"/>
</dbReference>
<dbReference type="RefSeq" id="WP_162660502.1">
    <property type="nucleotide sequence ID" value="NZ_LR593887.1"/>
</dbReference>
<keyword evidence="6" id="KW-1185">Reference proteome</keyword>
<dbReference type="GO" id="GO:0004106">
    <property type="term" value="F:chorismate mutase activity"/>
    <property type="evidence" value="ECO:0007669"/>
    <property type="project" value="UniProtKB-EC"/>
</dbReference>
<feature type="region of interest" description="Disordered" evidence="3">
    <location>
        <begin position="31"/>
        <end position="56"/>
    </location>
</feature>
<evidence type="ECO:0000256" key="2">
    <source>
        <dbReference type="ARBA" id="ARBA00023235"/>
    </source>
</evidence>
<feature type="compositionally biased region" description="Low complexity" evidence="3">
    <location>
        <begin position="41"/>
        <end position="56"/>
    </location>
</feature>
<dbReference type="PROSITE" id="PS51168">
    <property type="entry name" value="CHORISMATE_MUT_2"/>
    <property type="match status" value="1"/>
</dbReference>
<dbReference type="InterPro" id="IPR036979">
    <property type="entry name" value="CM_dom_sf"/>
</dbReference>
<proteinExistence type="predicted"/>
<evidence type="ECO:0000313" key="5">
    <source>
        <dbReference type="EMBL" id="VIP05430.1"/>
    </source>
</evidence>
<evidence type="ECO:0000256" key="3">
    <source>
        <dbReference type="SAM" id="MobiDB-lite"/>
    </source>
</evidence>
<dbReference type="KEGG" id="tim:GMBLW1_37630"/>
<keyword evidence="2" id="KW-0413">Isomerase</keyword>
<name>A0A6C2YUZ2_9BACT</name>
<sequence>MPAELHGWNRRVMPGMVAILLACIPCGCQPTTATDPTPPRGIGTTPETGPAATTPSAIAPQAAAENLLRLMGERLRWMAQVAAWKKQQGTPVDDPAREKVLLLRIEGLAAQYDLAPEMAREFMAAQIEAAKSLQRAYLAGDLPWPESAAQPTPLLQIRDALDALNPALLNAVSVWQRFSPEQCREVDVATIADKIWPEIAHAPTRKLALAPLLR</sequence>
<dbReference type="PANTHER" id="PTHR38041">
    <property type="entry name" value="CHORISMATE MUTASE"/>
    <property type="match status" value="1"/>
</dbReference>
<dbReference type="InterPro" id="IPR051331">
    <property type="entry name" value="Chorismate_mutase-related"/>
</dbReference>
<gene>
    <name evidence="5" type="ORF">GMBLW1_37630</name>
</gene>
<dbReference type="AlphaFoldDB" id="A0A6C2YUZ2"/>
<dbReference type="GO" id="GO:0009697">
    <property type="term" value="P:salicylic acid biosynthetic process"/>
    <property type="evidence" value="ECO:0007669"/>
    <property type="project" value="TreeGrafter"/>
</dbReference>
<dbReference type="SUPFAM" id="SSF48600">
    <property type="entry name" value="Chorismate mutase II"/>
    <property type="match status" value="1"/>
</dbReference>
<protein>
    <recommendedName>
        <fullName evidence="1">chorismate mutase</fullName>
        <ecNumber evidence="1">5.4.99.5</ecNumber>
    </recommendedName>
</protein>
<dbReference type="InterPro" id="IPR002701">
    <property type="entry name" value="CM_II_prokaryot"/>
</dbReference>
<dbReference type="PANTHER" id="PTHR38041:SF2">
    <property type="entry name" value="SECRETED CHORISMATE MUTASE"/>
    <property type="match status" value="1"/>
</dbReference>
<dbReference type="Proteomes" id="UP000464378">
    <property type="component" value="Chromosome"/>
</dbReference>
<evidence type="ECO:0000313" key="6">
    <source>
        <dbReference type="Proteomes" id="UP000464378"/>
    </source>
</evidence>
<dbReference type="InterPro" id="IPR036263">
    <property type="entry name" value="Chorismate_II_sf"/>
</dbReference>
<dbReference type="GO" id="GO:0046417">
    <property type="term" value="P:chorismate metabolic process"/>
    <property type="evidence" value="ECO:0007669"/>
    <property type="project" value="InterPro"/>
</dbReference>